<dbReference type="AlphaFoldDB" id="A0A813YUP0"/>
<dbReference type="InterPro" id="IPR015943">
    <property type="entry name" value="WD40/YVTN_repeat-like_dom_sf"/>
</dbReference>
<evidence type="ECO:0000256" key="1">
    <source>
        <dbReference type="ARBA" id="ARBA00004123"/>
    </source>
</evidence>
<name>A0A813YUP0_9BILA</name>
<keyword evidence="7" id="KW-1185">Reference proteome</keyword>
<protein>
    <recommendedName>
        <fullName evidence="4">Nucleoporin Nup159/Nup146 N-terminal domain-containing protein</fullName>
    </recommendedName>
</protein>
<dbReference type="Proteomes" id="UP000663829">
    <property type="component" value="Unassembled WGS sequence"/>
</dbReference>
<dbReference type="EMBL" id="CAJOBC010001361">
    <property type="protein sequence ID" value="CAF3673955.1"/>
    <property type="molecule type" value="Genomic_DNA"/>
</dbReference>
<gene>
    <name evidence="5" type="ORF">GPM918_LOCUS8035</name>
    <name evidence="6" type="ORF">SRO942_LOCUS8035</name>
</gene>
<evidence type="ECO:0000313" key="6">
    <source>
        <dbReference type="EMBL" id="CAF3673955.1"/>
    </source>
</evidence>
<dbReference type="InterPro" id="IPR039462">
    <property type="entry name" value="Nup159/Nup146_N"/>
</dbReference>
<dbReference type="OrthoDB" id="248320at2759"/>
<dbReference type="Proteomes" id="UP000681722">
    <property type="component" value="Unassembled WGS sequence"/>
</dbReference>
<proteinExistence type="predicted"/>
<comment type="subcellular location">
    <subcellularLocation>
        <location evidence="1">Nucleus</location>
    </subcellularLocation>
</comment>
<evidence type="ECO:0000313" key="5">
    <source>
        <dbReference type="EMBL" id="CAF0889321.1"/>
    </source>
</evidence>
<evidence type="ECO:0000313" key="7">
    <source>
        <dbReference type="Proteomes" id="UP000663829"/>
    </source>
</evidence>
<reference evidence="5" key="1">
    <citation type="submission" date="2021-02" db="EMBL/GenBank/DDBJ databases">
        <authorList>
            <person name="Nowell W R."/>
        </authorList>
    </citation>
    <scope>NUCLEOTIDE SEQUENCE</scope>
</reference>
<dbReference type="Pfam" id="PF16755">
    <property type="entry name" value="Beta-prop_NUP159_NUP214"/>
    <property type="match status" value="1"/>
</dbReference>
<dbReference type="SUPFAM" id="SSF117289">
    <property type="entry name" value="Nucleoporin domain"/>
    <property type="match status" value="1"/>
</dbReference>
<keyword evidence="3" id="KW-0539">Nucleus</keyword>
<keyword evidence="2" id="KW-0813">Transport</keyword>
<evidence type="ECO:0000259" key="4">
    <source>
        <dbReference type="Pfam" id="PF16755"/>
    </source>
</evidence>
<dbReference type="Gene3D" id="2.130.10.10">
    <property type="entry name" value="YVTN repeat-like/Quinoprotein amine dehydrogenase"/>
    <property type="match status" value="1"/>
</dbReference>
<accession>A0A813YUP0</accession>
<evidence type="ECO:0000256" key="3">
    <source>
        <dbReference type="ARBA" id="ARBA00023242"/>
    </source>
</evidence>
<dbReference type="EMBL" id="CAJNOQ010001361">
    <property type="protein sequence ID" value="CAF0889321.1"/>
    <property type="molecule type" value="Genomic_DNA"/>
</dbReference>
<feature type="domain" description="Nucleoporin Nup159/Nup146 N-terminal" evidence="4">
    <location>
        <begin position="94"/>
        <end position="334"/>
    </location>
</feature>
<comment type="caution">
    <text evidence="5">The sequence shown here is derived from an EMBL/GenBank/DDBJ whole genome shotgun (WGS) entry which is preliminary data.</text>
</comment>
<dbReference type="GO" id="GO:0005634">
    <property type="term" value="C:nucleus"/>
    <property type="evidence" value="ECO:0007669"/>
    <property type="project" value="UniProtKB-SubCell"/>
</dbReference>
<organism evidence="5 7">
    <name type="scientific">Didymodactylos carnosus</name>
    <dbReference type="NCBI Taxonomy" id="1234261"/>
    <lineage>
        <taxon>Eukaryota</taxon>
        <taxon>Metazoa</taxon>
        <taxon>Spiralia</taxon>
        <taxon>Gnathifera</taxon>
        <taxon>Rotifera</taxon>
        <taxon>Eurotatoria</taxon>
        <taxon>Bdelloidea</taxon>
        <taxon>Philodinida</taxon>
        <taxon>Philodinidae</taxon>
        <taxon>Didymodactylos</taxon>
    </lineage>
</organism>
<sequence>MEEAQEKEMDNVASFKAGHSFTVAGKQYYDTSQSINLLVSSNRYGHVFYATQNKGLAILPSSYIDKNSKHLTKTLEETVDADDTANNDNVSDENDIYYAPFMSTNNSYVPIWLALNSDETILSVLLSDENNWMIILYDVIKLIQMIDNSTLCSMSFSDSVGGTIHSLAWNPVINNLFALMDGSGSVYTYEYDTNIKTIKNSGKSEQNEDNACLCWSPKGKHLVVANYDGSIQLYETNMKLGNAYPTANPNSSAICVNILWLSAKTFLFGYCNSDIDDTENNLDNNEENFYLLSATYEKHKNTSKILIYNDLFFDVDSSSSDIQGRYFFSSITDWKVIFCGLTKSAKVNVLGGNELSPPIDRAFEGLQNGYLFYVPTYKDLKLKKLFFGLQCNED</sequence>
<evidence type="ECO:0000256" key="2">
    <source>
        <dbReference type="ARBA" id="ARBA00022448"/>
    </source>
</evidence>